<dbReference type="AlphaFoldDB" id="A0A2T7UR03"/>
<keyword evidence="2" id="KW-1185">Reference proteome</keyword>
<dbReference type="EMBL" id="QDDR01000006">
    <property type="protein sequence ID" value="PVE47175.1"/>
    <property type="molecule type" value="Genomic_DNA"/>
</dbReference>
<sequence>MRGIPLTDVWVDPDFLMILVNGNPSKPTNRELCLKAGVRAILGFDADETLLAGEDGETVFETVATTLYLTDVLRGGYAAAV</sequence>
<dbReference type="Proteomes" id="UP000244810">
    <property type="component" value="Unassembled WGS sequence"/>
</dbReference>
<gene>
    <name evidence="1" type="ORF">DDE23_13085</name>
</gene>
<evidence type="ECO:0000313" key="2">
    <source>
        <dbReference type="Proteomes" id="UP000244810"/>
    </source>
</evidence>
<accession>A0A2T7UR03</accession>
<proteinExistence type="predicted"/>
<evidence type="ECO:0000313" key="1">
    <source>
        <dbReference type="EMBL" id="PVE47175.1"/>
    </source>
</evidence>
<protein>
    <submittedName>
        <fullName evidence="1">Uncharacterized protein</fullName>
    </submittedName>
</protein>
<comment type="caution">
    <text evidence="1">The sequence shown here is derived from an EMBL/GenBank/DDBJ whole genome shotgun (WGS) entry which is preliminary data.</text>
</comment>
<reference evidence="1 2" key="1">
    <citation type="journal article" date="2011" name="Syst. Appl. Microbiol.">
        <title>Defluviimonas denitrificans gen. nov., sp. nov., and Pararhodobacter aggregans gen. nov., sp. nov., non-phototrophic Rhodobacteraceae from the biofilter of a marine aquaculture.</title>
        <authorList>
            <person name="Foesel B.U."/>
            <person name="Drake H.L."/>
            <person name="Schramm A."/>
        </authorList>
    </citation>
    <scope>NUCLEOTIDE SEQUENCE [LARGE SCALE GENOMIC DNA]</scope>
    <source>
        <strain evidence="1 2">D1-19</strain>
    </source>
</reference>
<name>A0A2T7UR03_9RHOB</name>
<organism evidence="1 2">
    <name type="scientific">Pararhodobacter aggregans</name>
    <dbReference type="NCBI Taxonomy" id="404875"/>
    <lineage>
        <taxon>Bacteria</taxon>
        <taxon>Pseudomonadati</taxon>
        <taxon>Pseudomonadota</taxon>
        <taxon>Alphaproteobacteria</taxon>
        <taxon>Rhodobacterales</taxon>
        <taxon>Paracoccaceae</taxon>
        <taxon>Pararhodobacter</taxon>
    </lineage>
</organism>